<comment type="catalytic activity">
    <reaction evidence="13 14">
        <text>2 cob(II)alamin + reduced [electron-transfer flavoprotein] + 2 ATP = 2 adenosylcob(III)alamin + 2 triphosphate + oxidized [electron-transfer flavoprotein] + 3 H(+)</text>
        <dbReference type="Rhea" id="RHEA:28671"/>
        <dbReference type="Rhea" id="RHEA-COMP:10685"/>
        <dbReference type="Rhea" id="RHEA-COMP:10686"/>
        <dbReference type="ChEBI" id="CHEBI:15378"/>
        <dbReference type="ChEBI" id="CHEBI:16304"/>
        <dbReference type="ChEBI" id="CHEBI:18036"/>
        <dbReference type="ChEBI" id="CHEBI:18408"/>
        <dbReference type="ChEBI" id="CHEBI:30616"/>
        <dbReference type="ChEBI" id="CHEBI:57692"/>
        <dbReference type="ChEBI" id="CHEBI:58307"/>
        <dbReference type="EC" id="2.5.1.17"/>
    </reaction>
</comment>
<comment type="pathway">
    <text evidence="1 14">Cofactor biosynthesis; adenosylcobalamin biosynthesis; adenosylcobalamin from cob(II)yrinate a,c-diamide: step 2/7.</text>
</comment>
<evidence type="ECO:0000256" key="15">
    <source>
        <dbReference type="SAM" id="MobiDB-lite"/>
    </source>
</evidence>
<evidence type="ECO:0000256" key="7">
    <source>
        <dbReference type="ARBA" id="ARBA00022741"/>
    </source>
</evidence>
<feature type="region of interest" description="Disordered" evidence="15">
    <location>
        <begin position="193"/>
        <end position="228"/>
    </location>
</feature>
<evidence type="ECO:0000256" key="11">
    <source>
        <dbReference type="ARBA" id="ARBA00033354"/>
    </source>
</evidence>
<gene>
    <name evidence="17" type="ORF">SAMN05216219_2525</name>
</gene>
<feature type="domain" description="Cobalamin adenosyltransferase-like" evidence="16">
    <location>
        <begin position="16"/>
        <end position="177"/>
    </location>
</feature>
<dbReference type="InterPro" id="IPR029499">
    <property type="entry name" value="PduO-typ"/>
</dbReference>
<evidence type="ECO:0000256" key="8">
    <source>
        <dbReference type="ARBA" id="ARBA00022840"/>
    </source>
</evidence>
<dbReference type="GO" id="GO:0005524">
    <property type="term" value="F:ATP binding"/>
    <property type="evidence" value="ECO:0007669"/>
    <property type="project" value="UniProtKB-UniRule"/>
</dbReference>
<evidence type="ECO:0000256" key="14">
    <source>
        <dbReference type="RuleBase" id="RU366026"/>
    </source>
</evidence>
<dbReference type="Pfam" id="PF01923">
    <property type="entry name" value="Cob_adeno_trans"/>
    <property type="match status" value="1"/>
</dbReference>
<evidence type="ECO:0000313" key="18">
    <source>
        <dbReference type="Proteomes" id="UP000198867"/>
    </source>
</evidence>
<dbReference type="PANTHER" id="PTHR12213">
    <property type="entry name" value="CORRINOID ADENOSYLTRANSFERASE"/>
    <property type="match status" value="1"/>
</dbReference>
<evidence type="ECO:0000256" key="3">
    <source>
        <dbReference type="ARBA" id="ARBA00012454"/>
    </source>
</evidence>
<accession>A0A1I5CSZ3</accession>
<dbReference type="EC" id="2.5.1.17" evidence="3 14"/>
<reference evidence="18" key="1">
    <citation type="submission" date="2016-10" db="EMBL/GenBank/DDBJ databases">
        <authorList>
            <person name="Varghese N."/>
            <person name="Submissions S."/>
        </authorList>
    </citation>
    <scope>NUCLEOTIDE SEQUENCE [LARGE SCALE GENOMIC DNA]</scope>
    <source>
        <strain evidence="18">CGMCC 1.11101</strain>
    </source>
</reference>
<dbReference type="PANTHER" id="PTHR12213:SF0">
    <property type="entry name" value="CORRINOID ADENOSYLTRANSFERASE MMAB"/>
    <property type="match status" value="1"/>
</dbReference>
<dbReference type="GO" id="GO:0009236">
    <property type="term" value="P:cobalamin biosynthetic process"/>
    <property type="evidence" value="ECO:0007669"/>
    <property type="project" value="UniProtKB-UniRule"/>
</dbReference>
<dbReference type="AlphaFoldDB" id="A0A1I5CSZ3"/>
<keyword evidence="7 14" id="KW-0547">Nucleotide-binding</keyword>
<dbReference type="UniPathway" id="UPA00148">
    <property type="reaction ID" value="UER00233"/>
</dbReference>
<evidence type="ECO:0000256" key="6">
    <source>
        <dbReference type="ARBA" id="ARBA00022679"/>
    </source>
</evidence>
<evidence type="ECO:0000256" key="9">
    <source>
        <dbReference type="ARBA" id="ARBA00031529"/>
    </source>
</evidence>
<comment type="similarity">
    <text evidence="2 14">Belongs to the Cob(I)alamin adenosyltransferase family.</text>
</comment>
<organism evidence="17 18">
    <name type="scientific">Mycetocola miduiensis</name>
    <dbReference type="NCBI Taxonomy" id="995034"/>
    <lineage>
        <taxon>Bacteria</taxon>
        <taxon>Bacillati</taxon>
        <taxon>Actinomycetota</taxon>
        <taxon>Actinomycetes</taxon>
        <taxon>Micrococcales</taxon>
        <taxon>Microbacteriaceae</taxon>
        <taxon>Mycetocola</taxon>
    </lineage>
</organism>
<dbReference type="RefSeq" id="WP_090711957.1">
    <property type="nucleotide sequence ID" value="NZ_FOVM01000007.1"/>
</dbReference>
<evidence type="ECO:0000256" key="5">
    <source>
        <dbReference type="ARBA" id="ARBA00022573"/>
    </source>
</evidence>
<sequence>MAALDNFGSPEQALYAGDSGRTTFGRHGDVAKTDVRVAAYEDCDEANAAVSVVMAVSGLPIGITSTLASVQNDLFDMVADLAVPLDDPEPATARIRESHLTRLERAVDHFAQEATDLSGFVLPGGTVAAALLYQARAVVRRAERTVWAAVETHPESVNPLCARYLNRLSSLLFVLARGANTEHGDEQWVPEATATAMASEDDGGDLSRARTVNGDDDSATQSRHDFEP</sequence>
<evidence type="ECO:0000256" key="4">
    <source>
        <dbReference type="ARBA" id="ARBA00020963"/>
    </source>
</evidence>
<comment type="catalytic activity">
    <reaction evidence="12 14">
        <text>2 cob(II)yrinate a,c diamide + reduced [electron-transfer flavoprotein] + 2 ATP = 2 adenosylcob(III)yrinate a,c-diamide + 2 triphosphate + oxidized [electron-transfer flavoprotein] + 3 H(+)</text>
        <dbReference type="Rhea" id="RHEA:11528"/>
        <dbReference type="Rhea" id="RHEA-COMP:10685"/>
        <dbReference type="Rhea" id="RHEA-COMP:10686"/>
        <dbReference type="ChEBI" id="CHEBI:15378"/>
        <dbReference type="ChEBI" id="CHEBI:18036"/>
        <dbReference type="ChEBI" id="CHEBI:30616"/>
        <dbReference type="ChEBI" id="CHEBI:57692"/>
        <dbReference type="ChEBI" id="CHEBI:58307"/>
        <dbReference type="ChEBI" id="CHEBI:58503"/>
        <dbReference type="ChEBI" id="CHEBI:58537"/>
        <dbReference type="EC" id="2.5.1.17"/>
    </reaction>
</comment>
<keyword evidence="18" id="KW-1185">Reference proteome</keyword>
<dbReference type="STRING" id="995034.SAMN05216219_2525"/>
<dbReference type="OrthoDB" id="9778896at2"/>
<dbReference type="Proteomes" id="UP000198867">
    <property type="component" value="Unassembled WGS sequence"/>
</dbReference>
<evidence type="ECO:0000259" key="16">
    <source>
        <dbReference type="Pfam" id="PF01923"/>
    </source>
</evidence>
<evidence type="ECO:0000256" key="2">
    <source>
        <dbReference type="ARBA" id="ARBA00007487"/>
    </source>
</evidence>
<dbReference type="InterPro" id="IPR036451">
    <property type="entry name" value="CblAdoTrfase-like_sf"/>
</dbReference>
<proteinExistence type="inferred from homology"/>
<dbReference type="GO" id="GO:0008817">
    <property type="term" value="F:corrinoid adenosyltransferase activity"/>
    <property type="evidence" value="ECO:0007669"/>
    <property type="project" value="UniProtKB-UniRule"/>
</dbReference>
<dbReference type="SUPFAM" id="SSF89028">
    <property type="entry name" value="Cobalamin adenosyltransferase-like"/>
    <property type="match status" value="1"/>
</dbReference>
<dbReference type="Gene3D" id="1.20.1200.10">
    <property type="entry name" value="Cobalamin adenosyltransferase-like"/>
    <property type="match status" value="1"/>
</dbReference>
<evidence type="ECO:0000256" key="10">
    <source>
        <dbReference type="ARBA" id="ARBA00033334"/>
    </source>
</evidence>
<protein>
    <recommendedName>
        <fullName evidence="4 14">Corrinoid adenosyltransferase</fullName>
        <ecNumber evidence="3 14">2.5.1.17</ecNumber>
    </recommendedName>
    <alternativeName>
        <fullName evidence="9 14">Cob(II)alamin adenosyltransferase</fullName>
    </alternativeName>
    <alternativeName>
        <fullName evidence="11 14">Cob(II)yrinic acid a,c-diamide adenosyltransferase</fullName>
    </alternativeName>
    <alternativeName>
        <fullName evidence="10 14">Cobinamide/cobalamin adenosyltransferase</fullName>
    </alternativeName>
</protein>
<keyword evidence="6 14" id="KW-0808">Transferase</keyword>
<dbReference type="EMBL" id="FOVM01000007">
    <property type="protein sequence ID" value="SFN89781.1"/>
    <property type="molecule type" value="Genomic_DNA"/>
</dbReference>
<dbReference type="InterPro" id="IPR016030">
    <property type="entry name" value="CblAdoTrfase-like"/>
</dbReference>
<dbReference type="NCBIfam" id="TIGR00636">
    <property type="entry name" value="PduO_Nterm"/>
    <property type="match status" value="1"/>
</dbReference>
<keyword evidence="8 14" id="KW-0067">ATP-binding</keyword>
<keyword evidence="5 14" id="KW-0169">Cobalamin biosynthesis</keyword>
<evidence type="ECO:0000256" key="13">
    <source>
        <dbReference type="ARBA" id="ARBA00048692"/>
    </source>
</evidence>
<evidence type="ECO:0000256" key="12">
    <source>
        <dbReference type="ARBA" id="ARBA00048555"/>
    </source>
</evidence>
<evidence type="ECO:0000313" key="17">
    <source>
        <dbReference type="EMBL" id="SFN89781.1"/>
    </source>
</evidence>
<evidence type="ECO:0000256" key="1">
    <source>
        <dbReference type="ARBA" id="ARBA00005121"/>
    </source>
</evidence>
<name>A0A1I5CSZ3_9MICO</name>